<protein>
    <submittedName>
        <fullName evidence="1">Uncharacterized protein</fullName>
    </submittedName>
</protein>
<reference evidence="1" key="1">
    <citation type="submission" date="2020-02" db="EMBL/GenBank/DDBJ databases">
        <authorList>
            <person name="Meier V. D."/>
        </authorList>
    </citation>
    <scope>NUCLEOTIDE SEQUENCE</scope>
    <source>
        <strain evidence="1">AVDCRST_MAG69</strain>
    </source>
</reference>
<name>A0A6J4SQZ6_9ACTN</name>
<accession>A0A6J4SQZ6</accession>
<sequence length="227" mass="24818">MLSTLLVVAMVALVAAMVAEQLRQHRRRKRELRSLLDEVTGVLEDGRRDLDASGLPFLEGRHAGHDARLDLVIDALALRKLPRLFLRAAIHRPLPVAAPVFAVRMTTGSGMVENDRRLSRGMPTPPDWPEDVLVRTTENGPVPMPGPLLELGRLFEDPRTSSVMVSSRGVRVSWEAARGDVAAWRVSRGARFGTCVPAALAHELLEVTAGVADEVAGPVTKRSGRHR</sequence>
<dbReference type="AlphaFoldDB" id="A0A6J4SQZ6"/>
<proteinExistence type="predicted"/>
<dbReference type="EMBL" id="CADCVP010000212">
    <property type="protein sequence ID" value="CAA9502922.1"/>
    <property type="molecule type" value="Genomic_DNA"/>
</dbReference>
<gene>
    <name evidence="1" type="ORF">AVDCRST_MAG69-1997</name>
</gene>
<evidence type="ECO:0000313" key="1">
    <source>
        <dbReference type="EMBL" id="CAA9502922.1"/>
    </source>
</evidence>
<organism evidence="1">
    <name type="scientific">uncultured Solirubrobacteraceae bacterium</name>
    <dbReference type="NCBI Taxonomy" id="1162706"/>
    <lineage>
        <taxon>Bacteria</taxon>
        <taxon>Bacillati</taxon>
        <taxon>Actinomycetota</taxon>
        <taxon>Thermoleophilia</taxon>
        <taxon>Solirubrobacterales</taxon>
        <taxon>Solirubrobacteraceae</taxon>
        <taxon>environmental samples</taxon>
    </lineage>
</organism>